<comment type="caution">
    <text evidence="1">The sequence shown here is derived from an EMBL/GenBank/DDBJ whole genome shotgun (WGS) entry which is preliminary data.</text>
</comment>
<name>A0A844ZNL3_9SPHN</name>
<proteinExistence type="predicted"/>
<keyword evidence="2" id="KW-1185">Reference proteome</keyword>
<protein>
    <submittedName>
        <fullName evidence="1">Uncharacterized protein</fullName>
    </submittedName>
</protein>
<gene>
    <name evidence="1" type="ORF">GRI41_00755</name>
</gene>
<organism evidence="1 2">
    <name type="scientific">Pontixanthobacter aquaemixtae</name>
    <dbReference type="NCBI Taxonomy" id="1958940"/>
    <lineage>
        <taxon>Bacteria</taxon>
        <taxon>Pseudomonadati</taxon>
        <taxon>Pseudomonadota</taxon>
        <taxon>Alphaproteobacteria</taxon>
        <taxon>Sphingomonadales</taxon>
        <taxon>Erythrobacteraceae</taxon>
        <taxon>Pontixanthobacter</taxon>
    </lineage>
</organism>
<sequence>MKIEKWGISAGYSGFFCSERGNFPRHSAAMRQKFAGITAPIIAFLVGIERKDSRFGANLWLILHLSRVWPPA</sequence>
<evidence type="ECO:0000313" key="1">
    <source>
        <dbReference type="EMBL" id="MXO89348.1"/>
    </source>
</evidence>
<evidence type="ECO:0000313" key="2">
    <source>
        <dbReference type="Proteomes" id="UP000442714"/>
    </source>
</evidence>
<accession>A0A844ZNL3</accession>
<dbReference type="EMBL" id="WTYX01000001">
    <property type="protein sequence ID" value="MXO89348.1"/>
    <property type="molecule type" value="Genomic_DNA"/>
</dbReference>
<dbReference type="AlphaFoldDB" id="A0A844ZNL3"/>
<reference evidence="1 2" key="1">
    <citation type="submission" date="2019-12" db="EMBL/GenBank/DDBJ databases">
        <title>Genomic-based taxomic classification of the family Erythrobacteraceae.</title>
        <authorList>
            <person name="Xu L."/>
        </authorList>
    </citation>
    <scope>NUCLEOTIDE SEQUENCE [LARGE SCALE GENOMIC DNA]</scope>
    <source>
        <strain evidence="1 2">KCTC 52763</strain>
    </source>
</reference>
<dbReference type="Proteomes" id="UP000442714">
    <property type="component" value="Unassembled WGS sequence"/>
</dbReference>
<dbReference type="RefSeq" id="WP_160602760.1">
    <property type="nucleotide sequence ID" value="NZ_WTYX01000001.1"/>
</dbReference>